<dbReference type="EMBL" id="JGDB01000222">
    <property type="protein sequence ID" value="EXY89838.1"/>
    <property type="molecule type" value="Genomic_DNA"/>
</dbReference>
<evidence type="ECO:0000313" key="3">
    <source>
        <dbReference type="Proteomes" id="UP000020773"/>
    </source>
</evidence>
<feature type="region of interest" description="Disordered" evidence="1">
    <location>
        <begin position="1"/>
        <end position="22"/>
    </location>
</feature>
<sequence>MKLEKYYRTKTAGLEGQPNKKKNKRMADIVAVNVKYVLFG</sequence>
<evidence type="ECO:0000256" key="1">
    <source>
        <dbReference type="SAM" id="MobiDB-lite"/>
    </source>
</evidence>
<dbReference type="AlphaFoldDB" id="A0A015VV05"/>
<dbReference type="Proteomes" id="UP000020773">
    <property type="component" value="Unassembled WGS sequence"/>
</dbReference>
<reference evidence="2 3" key="1">
    <citation type="submission" date="2014-02" db="EMBL/GenBank/DDBJ databases">
        <authorList>
            <person name="Sears C."/>
            <person name="Carroll K."/>
            <person name="Sack B.R."/>
            <person name="Qadri F."/>
            <person name="Myers L.L."/>
            <person name="Chung G.-T."/>
            <person name="Escheverria P."/>
            <person name="Fraser C.M."/>
            <person name="Sadzewicz L."/>
            <person name="Shefchek K.A."/>
            <person name="Tallon L."/>
            <person name="Das S.P."/>
            <person name="Daugherty S."/>
            <person name="Mongodin E.F."/>
        </authorList>
    </citation>
    <scope>NUCLEOTIDE SEQUENCE [LARGE SCALE GENOMIC DNA]</scope>
    <source>
        <strain evidence="3">3998T(B)3</strain>
    </source>
</reference>
<accession>A0A015VV05</accession>
<organism evidence="2 3">
    <name type="scientific">Bacteroides fragilis str. 3998T(B)3</name>
    <dbReference type="NCBI Taxonomy" id="1339316"/>
    <lineage>
        <taxon>Bacteria</taxon>
        <taxon>Pseudomonadati</taxon>
        <taxon>Bacteroidota</taxon>
        <taxon>Bacteroidia</taxon>
        <taxon>Bacteroidales</taxon>
        <taxon>Bacteroidaceae</taxon>
        <taxon>Bacteroides</taxon>
    </lineage>
</organism>
<evidence type="ECO:0000313" key="2">
    <source>
        <dbReference type="EMBL" id="EXY89838.1"/>
    </source>
</evidence>
<proteinExistence type="predicted"/>
<gene>
    <name evidence="2" type="ORF">M125_3469</name>
</gene>
<name>A0A015VV05_BACFG</name>
<protein>
    <submittedName>
        <fullName evidence="2">Uncharacterized protein</fullName>
    </submittedName>
</protein>
<comment type="caution">
    <text evidence="2">The sequence shown here is derived from an EMBL/GenBank/DDBJ whole genome shotgun (WGS) entry which is preliminary data.</text>
</comment>
<dbReference type="PATRIC" id="fig|1339316.3.peg.3286"/>